<sequence length="141" mass="15630">MEPRISLITLGVSDLARSKKFYEALGFPTTWSEEKGVVFFKTSGTALSLFPLKELVKDIGDNREAKFPAFSGITIAHNTKEKHQVDEVMALVEKAGGKIVKKPQEVFWGGYSGYFTDPDGHMWEVAWGAFPFKADGSLDIP</sequence>
<accession>A0AAX4HKX9</accession>
<dbReference type="AlphaFoldDB" id="A0AAX4HKX9"/>
<evidence type="ECO:0000259" key="1">
    <source>
        <dbReference type="PROSITE" id="PS51819"/>
    </source>
</evidence>
<dbReference type="CDD" id="cd07251">
    <property type="entry name" value="VOC_like"/>
    <property type="match status" value="1"/>
</dbReference>
<proteinExistence type="predicted"/>
<organism evidence="2 3">
    <name type="scientific">Peredibacter starrii</name>
    <dbReference type="NCBI Taxonomy" id="28202"/>
    <lineage>
        <taxon>Bacteria</taxon>
        <taxon>Pseudomonadati</taxon>
        <taxon>Bdellovibrionota</taxon>
        <taxon>Bacteriovoracia</taxon>
        <taxon>Bacteriovoracales</taxon>
        <taxon>Bacteriovoracaceae</taxon>
        <taxon>Peredibacter</taxon>
    </lineage>
</organism>
<dbReference type="PROSITE" id="PS51819">
    <property type="entry name" value="VOC"/>
    <property type="match status" value="1"/>
</dbReference>
<gene>
    <name evidence="2" type="ORF">SOO65_14625</name>
</gene>
<dbReference type="Gene3D" id="3.10.180.10">
    <property type="entry name" value="2,3-Dihydroxybiphenyl 1,2-Dioxygenase, domain 1"/>
    <property type="match status" value="1"/>
</dbReference>
<dbReference type="PANTHER" id="PTHR36503:SF1">
    <property type="entry name" value="BLR2520 PROTEIN"/>
    <property type="match status" value="1"/>
</dbReference>
<dbReference type="EMBL" id="CP139487">
    <property type="protein sequence ID" value="WPU63927.1"/>
    <property type="molecule type" value="Genomic_DNA"/>
</dbReference>
<dbReference type="Pfam" id="PF00903">
    <property type="entry name" value="Glyoxalase"/>
    <property type="match status" value="1"/>
</dbReference>
<name>A0AAX4HKX9_9BACT</name>
<evidence type="ECO:0000313" key="2">
    <source>
        <dbReference type="EMBL" id="WPU63927.1"/>
    </source>
</evidence>
<dbReference type="SUPFAM" id="SSF54593">
    <property type="entry name" value="Glyoxalase/Bleomycin resistance protein/Dihydroxybiphenyl dioxygenase"/>
    <property type="match status" value="1"/>
</dbReference>
<keyword evidence="3" id="KW-1185">Reference proteome</keyword>
<evidence type="ECO:0000313" key="3">
    <source>
        <dbReference type="Proteomes" id="UP001324634"/>
    </source>
</evidence>
<dbReference type="InterPro" id="IPR029068">
    <property type="entry name" value="Glyas_Bleomycin-R_OHBP_Dase"/>
</dbReference>
<dbReference type="InterPro" id="IPR004360">
    <property type="entry name" value="Glyas_Fos-R_dOase_dom"/>
</dbReference>
<reference evidence="2 3" key="1">
    <citation type="submission" date="2023-11" db="EMBL/GenBank/DDBJ databases">
        <title>Peredibacter starrii A3.12.</title>
        <authorList>
            <person name="Mitchell R.J."/>
        </authorList>
    </citation>
    <scope>NUCLEOTIDE SEQUENCE [LARGE SCALE GENOMIC DNA]</scope>
    <source>
        <strain evidence="2 3">A3.12</strain>
    </source>
</reference>
<dbReference type="RefSeq" id="WP_321391592.1">
    <property type="nucleotide sequence ID" value="NZ_CP139487.1"/>
</dbReference>
<dbReference type="KEGG" id="psti:SOO65_14625"/>
<dbReference type="Proteomes" id="UP001324634">
    <property type="component" value="Chromosome"/>
</dbReference>
<dbReference type="PANTHER" id="PTHR36503">
    <property type="entry name" value="BLR2520 PROTEIN"/>
    <property type="match status" value="1"/>
</dbReference>
<dbReference type="InterPro" id="IPR037523">
    <property type="entry name" value="VOC_core"/>
</dbReference>
<feature type="domain" description="VOC" evidence="1">
    <location>
        <begin position="4"/>
        <end position="128"/>
    </location>
</feature>
<protein>
    <submittedName>
        <fullName evidence="2">VOC family protein</fullName>
    </submittedName>
</protein>